<dbReference type="Proteomes" id="UP000009222">
    <property type="component" value="Chromosome"/>
</dbReference>
<evidence type="ECO:0000256" key="5">
    <source>
        <dbReference type="HAMAP-Rule" id="MF_00150"/>
    </source>
</evidence>
<dbReference type="HAMAP" id="MF_00150">
    <property type="entry name" value="ArgC_type1"/>
    <property type="match status" value="1"/>
</dbReference>
<sequence>MTAGIIGATGYAGAELVRLLAAHPEVSGLALASVSFEGEMIENIYPNFFGKISAPLVKPEEVIARSDAVFAALPHGVGEPYAKACVEKGVDFIDLSADYRFDDDEDTFKAWYGKPYIHPELRQRSVYGLPELNREKILSLKKKGPVIIGNPGCYPTGASLGAFPALAKGLAALGSEALGPKAPCTIIVDSASGVTGGGREPQRSFHFPECSDAVAPYKVGSHRHTPEISRNFKAMAALGKAEPPLVIFTPHLAPMNRGILSTIYIPLVQAWQAPASAGAPRPPSKEIEAKASEIRSLYAGFYEDEPFVRVLPAGVNAATNRVRQSNFCDISVHLDPAGTTLIVCTAIDNMVKGAAGQAIQNMNVLMGFDETSGLAAVPALF</sequence>
<keyword evidence="3 5" id="KW-0521">NADP</keyword>
<evidence type="ECO:0000259" key="7">
    <source>
        <dbReference type="SMART" id="SM00859"/>
    </source>
</evidence>
<dbReference type="SUPFAM" id="SSF51735">
    <property type="entry name" value="NAD(P)-binding Rossmann-fold domains"/>
    <property type="match status" value="1"/>
</dbReference>
<dbReference type="SUPFAM" id="SSF55347">
    <property type="entry name" value="Glyceraldehyde-3-phosphate dehydrogenase-like, C-terminal domain"/>
    <property type="match status" value="1"/>
</dbReference>
<dbReference type="InterPro" id="IPR000706">
    <property type="entry name" value="AGPR_type-1"/>
</dbReference>
<proteinExistence type="inferred from homology"/>
<comment type="similarity">
    <text evidence="5">Belongs to the NAGSA dehydrogenase family. Type 1 subfamily.</text>
</comment>
<comment type="function">
    <text evidence="5">Catalyzes the NADPH-dependent reduction of N-acetyl-5-glutamyl phosphate to yield N-acetyl-L-glutamate 5-semialdehyde.</text>
</comment>
<keyword evidence="2 5" id="KW-0028">Amino-acid biosynthesis</keyword>
<dbReference type="KEGG" id="taz:TREAZ_3347"/>
<comment type="pathway">
    <text evidence="5">Amino-acid biosynthesis; L-arginine biosynthesis; N(2)-acetyl-L-ornithine from L-glutamate: step 3/4.</text>
</comment>
<protein>
    <recommendedName>
        <fullName evidence="5">N-acetyl-gamma-glutamyl-phosphate reductase</fullName>
        <shortName evidence="5">AGPR</shortName>
        <ecNumber evidence="5">1.2.1.38</ecNumber>
    </recommendedName>
    <alternativeName>
        <fullName evidence="5">N-acetyl-glutamate semialdehyde dehydrogenase</fullName>
        <shortName evidence="5">NAGSA dehydrogenase</shortName>
    </alternativeName>
</protein>
<dbReference type="GO" id="GO:0005737">
    <property type="term" value="C:cytoplasm"/>
    <property type="evidence" value="ECO:0007669"/>
    <property type="project" value="UniProtKB-SubCell"/>
</dbReference>
<evidence type="ECO:0000256" key="1">
    <source>
        <dbReference type="ARBA" id="ARBA00022571"/>
    </source>
</evidence>
<evidence type="ECO:0000313" key="9">
    <source>
        <dbReference type="Proteomes" id="UP000009222"/>
    </source>
</evidence>
<evidence type="ECO:0000256" key="6">
    <source>
        <dbReference type="PROSITE-ProRule" id="PRU10010"/>
    </source>
</evidence>
<dbReference type="SMART" id="SM00859">
    <property type="entry name" value="Semialdhyde_dh"/>
    <property type="match status" value="1"/>
</dbReference>
<dbReference type="AlphaFoldDB" id="F5Y8H3"/>
<dbReference type="EMBL" id="CP001841">
    <property type="protein sequence ID" value="AEF82325.1"/>
    <property type="molecule type" value="Genomic_DNA"/>
</dbReference>
<dbReference type="PANTHER" id="PTHR32338:SF10">
    <property type="entry name" value="N-ACETYL-GAMMA-GLUTAMYL-PHOSPHATE REDUCTASE, CHLOROPLASTIC-RELATED"/>
    <property type="match status" value="1"/>
</dbReference>
<reference evidence="9" key="1">
    <citation type="submission" date="2009-12" db="EMBL/GenBank/DDBJ databases">
        <title>Complete sequence of Treponema azotonutricium strain ZAS-9.</title>
        <authorList>
            <person name="Tetu S.G."/>
            <person name="Matson E."/>
            <person name="Ren Q."/>
            <person name="Seshadri R."/>
            <person name="Elbourne L."/>
            <person name="Hassan K.A."/>
            <person name="Durkin A."/>
            <person name="Radune D."/>
            <person name="Mohamoud Y."/>
            <person name="Shay R."/>
            <person name="Jin S."/>
            <person name="Zhang X."/>
            <person name="Lucey K."/>
            <person name="Ballor N.R."/>
            <person name="Ottesen E."/>
            <person name="Rosenthal R."/>
            <person name="Allen A."/>
            <person name="Leadbetter J.R."/>
            <person name="Paulsen I.T."/>
        </authorList>
    </citation>
    <scope>NUCLEOTIDE SEQUENCE [LARGE SCALE GENOMIC DNA]</scope>
    <source>
        <strain evidence="9">ATCC BAA-888 / DSM 13862 / ZAS-9</strain>
    </source>
</reference>
<dbReference type="OrthoDB" id="9801289at2"/>
<dbReference type="FunCoup" id="F5Y8H3">
    <property type="interactions" value="330"/>
</dbReference>
<dbReference type="GO" id="GO:0051287">
    <property type="term" value="F:NAD binding"/>
    <property type="evidence" value="ECO:0007669"/>
    <property type="project" value="InterPro"/>
</dbReference>
<dbReference type="GO" id="GO:0006526">
    <property type="term" value="P:L-arginine biosynthetic process"/>
    <property type="evidence" value="ECO:0007669"/>
    <property type="project" value="UniProtKB-UniRule"/>
</dbReference>
<dbReference type="Gene3D" id="3.40.50.720">
    <property type="entry name" value="NAD(P)-binding Rossmann-like Domain"/>
    <property type="match status" value="1"/>
</dbReference>
<dbReference type="UniPathway" id="UPA00068">
    <property type="reaction ID" value="UER00108"/>
</dbReference>
<dbReference type="CDD" id="cd23934">
    <property type="entry name" value="AGPR_1_C"/>
    <property type="match status" value="1"/>
</dbReference>
<evidence type="ECO:0000256" key="2">
    <source>
        <dbReference type="ARBA" id="ARBA00022605"/>
    </source>
</evidence>
<dbReference type="InterPro" id="IPR050085">
    <property type="entry name" value="AGPR"/>
</dbReference>
<dbReference type="eggNOG" id="COG0002">
    <property type="taxonomic scope" value="Bacteria"/>
</dbReference>
<dbReference type="InterPro" id="IPR023013">
    <property type="entry name" value="AGPR_AS"/>
</dbReference>
<dbReference type="CDD" id="cd17895">
    <property type="entry name" value="AGPR_1_N"/>
    <property type="match status" value="1"/>
</dbReference>
<evidence type="ECO:0000256" key="3">
    <source>
        <dbReference type="ARBA" id="ARBA00022857"/>
    </source>
</evidence>
<dbReference type="InterPro" id="IPR058924">
    <property type="entry name" value="AGPR_dimerisation_dom"/>
</dbReference>
<dbReference type="HOGENOM" id="CLU_006384_0_1_12"/>
<dbReference type="InterPro" id="IPR036291">
    <property type="entry name" value="NAD(P)-bd_dom_sf"/>
</dbReference>
<dbReference type="InterPro" id="IPR000534">
    <property type="entry name" value="Semialdehyde_DH_NAD-bd"/>
</dbReference>
<keyword evidence="5" id="KW-0963">Cytoplasm</keyword>
<dbReference type="Gene3D" id="3.30.360.10">
    <property type="entry name" value="Dihydrodipicolinate Reductase, domain 2"/>
    <property type="match status" value="1"/>
</dbReference>
<dbReference type="STRING" id="545695.TREAZ_3347"/>
<dbReference type="InParanoid" id="F5Y8H3"/>
<dbReference type="EC" id="1.2.1.38" evidence="5"/>
<name>F5Y8H3_LEAAZ</name>
<organism evidence="8 9">
    <name type="scientific">Leadbettera azotonutricia (strain ATCC BAA-888 / DSM 13862 / ZAS-9)</name>
    <name type="common">Treponema azotonutricium</name>
    <dbReference type="NCBI Taxonomy" id="545695"/>
    <lineage>
        <taxon>Bacteria</taxon>
        <taxon>Pseudomonadati</taxon>
        <taxon>Spirochaetota</taxon>
        <taxon>Spirochaetia</taxon>
        <taxon>Spirochaetales</taxon>
        <taxon>Breznakiellaceae</taxon>
        <taxon>Leadbettera</taxon>
    </lineage>
</organism>
<comment type="subcellular location">
    <subcellularLocation>
        <location evidence="5">Cytoplasm</location>
    </subcellularLocation>
</comment>
<reference evidence="8 9" key="2">
    <citation type="journal article" date="2011" name="ISME J.">
        <title>RNA-seq reveals cooperative metabolic interactions between two termite-gut spirochete species in co-culture.</title>
        <authorList>
            <person name="Rosenthal A.Z."/>
            <person name="Matson E.G."/>
            <person name="Eldar A."/>
            <person name="Leadbetter J.R."/>
        </authorList>
    </citation>
    <scope>NUCLEOTIDE SEQUENCE [LARGE SCALE GENOMIC DNA]</scope>
    <source>
        <strain evidence="9">ATCC BAA-888 / DSM 13862 / ZAS-9</strain>
    </source>
</reference>
<evidence type="ECO:0000313" key="8">
    <source>
        <dbReference type="EMBL" id="AEF82325.1"/>
    </source>
</evidence>
<keyword evidence="4 5" id="KW-0560">Oxidoreductase</keyword>
<dbReference type="PANTHER" id="PTHR32338">
    <property type="entry name" value="N-ACETYL-GAMMA-GLUTAMYL-PHOSPHATE REDUCTASE, CHLOROPLASTIC-RELATED-RELATED"/>
    <property type="match status" value="1"/>
</dbReference>
<gene>
    <name evidence="5 8" type="primary">argC</name>
    <name evidence="8" type="ordered locus">TREAZ_3347</name>
</gene>
<feature type="active site" evidence="5 6">
    <location>
        <position position="153"/>
    </location>
</feature>
<evidence type="ECO:0000256" key="4">
    <source>
        <dbReference type="ARBA" id="ARBA00023002"/>
    </source>
</evidence>
<comment type="catalytic activity">
    <reaction evidence="5">
        <text>N-acetyl-L-glutamate 5-semialdehyde + phosphate + NADP(+) = N-acetyl-L-glutamyl 5-phosphate + NADPH + H(+)</text>
        <dbReference type="Rhea" id="RHEA:21588"/>
        <dbReference type="ChEBI" id="CHEBI:15378"/>
        <dbReference type="ChEBI" id="CHEBI:29123"/>
        <dbReference type="ChEBI" id="CHEBI:43474"/>
        <dbReference type="ChEBI" id="CHEBI:57783"/>
        <dbReference type="ChEBI" id="CHEBI:57936"/>
        <dbReference type="ChEBI" id="CHEBI:58349"/>
        <dbReference type="EC" id="1.2.1.38"/>
    </reaction>
</comment>
<keyword evidence="1 5" id="KW-0055">Arginine biosynthesis</keyword>
<dbReference type="NCBIfam" id="TIGR01850">
    <property type="entry name" value="argC"/>
    <property type="match status" value="1"/>
</dbReference>
<dbReference type="Pfam" id="PF22698">
    <property type="entry name" value="Semialdhyde_dhC_1"/>
    <property type="match status" value="1"/>
</dbReference>
<accession>F5Y8H3</accession>
<feature type="domain" description="Semialdehyde dehydrogenase NAD-binding" evidence="7">
    <location>
        <begin position="2"/>
        <end position="140"/>
    </location>
</feature>
<dbReference type="GO" id="GO:0003942">
    <property type="term" value="F:N-acetyl-gamma-glutamyl-phosphate reductase activity"/>
    <property type="evidence" value="ECO:0007669"/>
    <property type="project" value="UniProtKB-UniRule"/>
</dbReference>
<keyword evidence="9" id="KW-1185">Reference proteome</keyword>
<dbReference type="Pfam" id="PF01118">
    <property type="entry name" value="Semialdhyde_dh"/>
    <property type="match status" value="1"/>
</dbReference>
<dbReference type="PROSITE" id="PS01224">
    <property type="entry name" value="ARGC"/>
    <property type="match status" value="1"/>
</dbReference>
<dbReference type="RefSeq" id="WP_015712222.1">
    <property type="nucleotide sequence ID" value="NC_015577.1"/>
</dbReference>
<dbReference type="GO" id="GO:0070401">
    <property type="term" value="F:NADP+ binding"/>
    <property type="evidence" value="ECO:0007669"/>
    <property type="project" value="InterPro"/>
</dbReference>